<evidence type="ECO:0000259" key="4">
    <source>
        <dbReference type="Pfam" id="PF01814"/>
    </source>
</evidence>
<evidence type="ECO:0000256" key="2">
    <source>
        <dbReference type="ARBA" id="ARBA00022723"/>
    </source>
</evidence>
<comment type="similarity">
    <text evidence="1">Belongs to the hemerythrin family.</text>
</comment>
<feature type="domain" description="Hemerythrin-like" evidence="4">
    <location>
        <begin position="13"/>
        <end position="124"/>
    </location>
</feature>
<dbReference type="Proteomes" id="UP000293433">
    <property type="component" value="Unassembled WGS sequence"/>
</dbReference>
<dbReference type="PANTHER" id="PTHR37164:SF1">
    <property type="entry name" value="BACTERIOHEMERYTHRIN"/>
    <property type="match status" value="1"/>
</dbReference>
<keyword evidence="3" id="KW-0408">Iron</keyword>
<reference evidence="5 6" key="1">
    <citation type="submission" date="2019-02" db="EMBL/GenBank/DDBJ databases">
        <title>Genomic Encyclopedia of Type Strains, Phase IV (KMG-IV): sequencing the most valuable type-strain genomes for metagenomic binning, comparative biology and taxonomic classification.</title>
        <authorList>
            <person name="Goeker M."/>
        </authorList>
    </citation>
    <scope>NUCLEOTIDE SEQUENCE [LARGE SCALE GENOMIC DNA]</scope>
    <source>
        <strain evidence="5 6">DSM 10617</strain>
    </source>
</reference>
<dbReference type="AlphaFoldDB" id="A0A4Q7LU96"/>
<dbReference type="InterPro" id="IPR012827">
    <property type="entry name" value="Hemerythrin_metal-bd"/>
</dbReference>
<evidence type="ECO:0000313" key="6">
    <source>
        <dbReference type="Proteomes" id="UP000293433"/>
    </source>
</evidence>
<dbReference type="RefSeq" id="WP_130480528.1">
    <property type="nucleotide sequence ID" value="NZ_SGWV01000007.1"/>
</dbReference>
<dbReference type="PANTHER" id="PTHR37164">
    <property type="entry name" value="BACTERIOHEMERYTHRIN"/>
    <property type="match status" value="1"/>
</dbReference>
<proteinExistence type="inferred from homology"/>
<dbReference type="EMBL" id="SGWV01000007">
    <property type="protein sequence ID" value="RZS58374.1"/>
    <property type="molecule type" value="Genomic_DNA"/>
</dbReference>
<sequence length="162" mass="17427">MTLLAWTDELATGHAEMDQTHREFIDLLDRVEAVRGADAATLLPVYDELIAHTTDHFGREDAWMQANGFAAENCHSLQHTQVLTVLHEVRKRIVEQGQVELLGELLPGLVQWFDGHARAADAGLASVIAEAEQARAQATAEGRACEPAAAIAGCGSLSCSDA</sequence>
<evidence type="ECO:0000313" key="5">
    <source>
        <dbReference type="EMBL" id="RZS58374.1"/>
    </source>
</evidence>
<dbReference type="InterPro" id="IPR035938">
    <property type="entry name" value="Hemerythrin-like_sf"/>
</dbReference>
<dbReference type="GO" id="GO:0046872">
    <property type="term" value="F:metal ion binding"/>
    <property type="evidence" value="ECO:0007669"/>
    <property type="project" value="UniProtKB-KW"/>
</dbReference>
<evidence type="ECO:0000256" key="1">
    <source>
        <dbReference type="ARBA" id="ARBA00010587"/>
    </source>
</evidence>
<name>A0A4Q7LU96_9BURK</name>
<dbReference type="InterPro" id="IPR050669">
    <property type="entry name" value="Hemerythrin"/>
</dbReference>
<organism evidence="5 6">
    <name type="scientific">Sphaerotilus mobilis</name>
    <dbReference type="NCBI Taxonomy" id="47994"/>
    <lineage>
        <taxon>Bacteria</taxon>
        <taxon>Pseudomonadati</taxon>
        <taxon>Pseudomonadota</taxon>
        <taxon>Betaproteobacteria</taxon>
        <taxon>Burkholderiales</taxon>
        <taxon>Sphaerotilaceae</taxon>
        <taxon>Sphaerotilus</taxon>
    </lineage>
</organism>
<comment type="caution">
    <text evidence="5">The sequence shown here is derived from an EMBL/GenBank/DDBJ whole genome shotgun (WGS) entry which is preliminary data.</text>
</comment>
<dbReference type="Pfam" id="PF01814">
    <property type="entry name" value="Hemerythrin"/>
    <property type="match status" value="1"/>
</dbReference>
<keyword evidence="6" id="KW-1185">Reference proteome</keyword>
<dbReference type="OrthoDB" id="5296936at2"/>
<evidence type="ECO:0000256" key="3">
    <source>
        <dbReference type="ARBA" id="ARBA00023004"/>
    </source>
</evidence>
<protein>
    <submittedName>
        <fullName evidence="5">Hemerythrin-like metal-binding protein</fullName>
    </submittedName>
</protein>
<dbReference type="SUPFAM" id="SSF47188">
    <property type="entry name" value="Hemerythrin-like"/>
    <property type="match status" value="1"/>
</dbReference>
<keyword evidence="2" id="KW-0479">Metal-binding</keyword>
<dbReference type="NCBIfam" id="TIGR02481">
    <property type="entry name" value="hemeryth_dom"/>
    <property type="match status" value="1"/>
</dbReference>
<accession>A0A4Q7LU96</accession>
<dbReference type="Gene3D" id="1.20.120.50">
    <property type="entry name" value="Hemerythrin-like"/>
    <property type="match status" value="1"/>
</dbReference>
<dbReference type="CDD" id="cd12107">
    <property type="entry name" value="Hemerythrin"/>
    <property type="match status" value="1"/>
</dbReference>
<dbReference type="InterPro" id="IPR012312">
    <property type="entry name" value="Hemerythrin-like"/>
</dbReference>
<gene>
    <name evidence="5" type="ORF">EV685_0666</name>
</gene>